<accession>A0A1V4JV70</accession>
<gene>
    <name evidence="2" type="ORF">AV530_015397</name>
</gene>
<protein>
    <submittedName>
        <fullName evidence="2">Uncharacterized protein</fullName>
    </submittedName>
</protein>
<proteinExistence type="predicted"/>
<feature type="chain" id="PRO_5012912026" evidence="1">
    <location>
        <begin position="18"/>
        <end position="85"/>
    </location>
</feature>
<dbReference type="Proteomes" id="UP000190648">
    <property type="component" value="Unassembled WGS sequence"/>
</dbReference>
<evidence type="ECO:0000313" key="3">
    <source>
        <dbReference type="Proteomes" id="UP000190648"/>
    </source>
</evidence>
<dbReference type="AlphaFoldDB" id="A0A1V4JV70"/>
<sequence length="85" mass="9720">MPAAEDLLFSTLAPSLSLLLLSEEVARSYSRGDSDDIQSETDIIYSWKKEKLVTITCKNSYCIFIGLYYSSELCSLQCRQQKKPW</sequence>
<evidence type="ECO:0000313" key="2">
    <source>
        <dbReference type="EMBL" id="OPJ76088.1"/>
    </source>
</evidence>
<name>A0A1V4JV70_PATFA</name>
<organism evidence="2 3">
    <name type="scientific">Patagioenas fasciata monilis</name>
    <dbReference type="NCBI Taxonomy" id="372326"/>
    <lineage>
        <taxon>Eukaryota</taxon>
        <taxon>Metazoa</taxon>
        <taxon>Chordata</taxon>
        <taxon>Craniata</taxon>
        <taxon>Vertebrata</taxon>
        <taxon>Euteleostomi</taxon>
        <taxon>Archelosauria</taxon>
        <taxon>Archosauria</taxon>
        <taxon>Dinosauria</taxon>
        <taxon>Saurischia</taxon>
        <taxon>Theropoda</taxon>
        <taxon>Coelurosauria</taxon>
        <taxon>Aves</taxon>
        <taxon>Neognathae</taxon>
        <taxon>Neoaves</taxon>
        <taxon>Columbimorphae</taxon>
        <taxon>Columbiformes</taxon>
        <taxon>Columbidae</taxon>
        <taxon>Patagioenas</taxon>
    </lineage>
</organism>
<keyword evidence="3" id="KW-1185">Reference proteome</keyword>
<keyword evidence="1" id="KW-0732">Signal</keyword>
<feature type="signal peptide" evidence="1">
    <location>
        <begin position="1"/>
        <end position="17"/>
    </location>
</feature>
<dbReference type="EMBL" id="LSYS01006073">
    <property type="protein sequence ID" value="OPJ76088.1"/>
    <property type="molecule type" value="Genomic_DNA"/>
</dbReference>
<comment type="caution">
    <text evidence="2">The sequence shown here is derived from an EMBL/GenBank/DDBJ whole genome shotgun (WGS) entry which is preliminary data.</text>
</comment>
<reference evidence="2 3" key="1">
    <citation type="submission" date="2016-02" db="EMBL/GenBank/DDBJ databases">
        <title>Band-tailed pigeon sequencing and assembly.</title>
        <authorList>
            <person name="Soares A.E."/>
            <person name="Novak B.J."/>
            <person name="Rice E.S."/>
            <person name="O'Connell B."/>
            <person name="Chang D."/>
            <person name="Weber S."/>
            <person name="Shapiro B."/>
        </authorList>
    </citation>
    <scope>NUCLEOTIDE SEQUENCE [LARGE SCALE GENOMIC DNA]</scope>
    <source>
        <strain evidence="2">BTP2013</strain>
        <tissue evidence="2">Blood</tissue>
    </source>
</reference>
<evidence type="ECO:0000256" key="1">
    <source>
        <dbReference type="SAM" id="SignalP"/>
    </source>
</evidence>